<evidence type="ECO:0000313" key="3">
    <source>
        <dbReference type="Proteomes" id="UP000603200"/>
    </source>
</evidence>
<evidence type="ECO:0000313" key="2">
    <source>
        <dbReference type="EMBL" id="GIE26706.1"/>
    </source>
</evidence>
<keyword evidence="1" id="KW-1133">Transmembrane helix</keyword>
<feature type="transmembrane region" description="Helical" evidence="1">
    <location>
        <begin position="79"/>
        <end position="101"/>
    </location>
</feature>
<accession>A0ABQ4A794</accession>
<keyword evidence="3" id="KW-1185">Reference proteome</keyword>
<organism evidence="2 3">
    <name type="scientific">Winogradskya humida</name>
    <dbReference type="NCBI Taxonomy" id="113566"/>
    <lineage>
        <taxon>Bacteria</taxon>
        <taxon>Bacillati</taxon>
        <taxon>Actinomycetota</taxon>
        <taxon>Actinomycetes</taxon>
        <taxon>Micromonosporales</taxon>
        <taxon>Micromonosporaceae</taxon>
        <taxon>Winogradskya</taxon>
    </lineage>
</organism>
<proteinExistence type="predicted"/>
<comment type="caution">
    <text evidence="2">The sequence shown here is derived from an EMBL/GenBank/DDBJ whole genome shotgun (WGS) entry which is preliminary data.</text>
</comment>
<gene>
    <name evidence="2" type="ORF">Ahu01nite_098080</name>
</gene>
<evidence type="ECO:0000256" key="1">
    <source>
        <dbReference type="SAM" id="Phobius"/>
    </source>
</evidence>
<name>A0ABQ4A794_9ACTN</name>
<keyword evidence="1" id="KW-0812">Transmembrane</keyword>
<keyword evidence="1" id="KW-0472">Membrane</keyword>
<protein>
    <submittedName>
        <fullName evidence="2">Uncharacterized protein</fullName>
    </submittedName>
</protein>
<sequence>MPPRSVNTESTVVTVVPRVFRHTVVIKPKKRQRPGCNPGAAFGQITSCLGAPMKQPVRPRVPRWLDRKLRVPRQLDREIVLACIYVLPQTLIGVAALIQAIGG</sequence>
<reference evidence="2 3" key="1">
    <citation type="submission" date="2021-01" db="EMBL/GenBank/DDBJ databases">
        <title>Whole genome shotgun sequence of Actinoplanes humidus NBRC 14915.</title>
        <authorList>
            <person name="Komaki H."/>
            <person name="Tamura T."/>
        </authorList>
    </citation>
    <scope>NUCLEOTIDE SEQUENCE [LARGE SCALE GENOMIC DNA]</scope>
    <source>
        <strain evidence="2 3">NBRC 14915</strain>
    </source>
</reference>
<dbReference type="Proteomes" id="UP000603200">
    <property type="component" value="Unassembled WGS sequence"/>
</dbReference>
<dbReference type="EMBL" id="BOMN01000149">
    <property type="protein sequence ID" value="GIE26706.1"/>
    <property type="molecule type" value="Genomic_DNA"/>
</dbReference>